<evidence type="ECO:0000313" key="5">
    <source>
        <dbReference type="Proteomes" id="UP000664414"/>
    </source>
</evidence>
<dbReference type="InterPro" id="IPR032789">
    <property type="entry name" value="T2SS-T3SS_pil_N"/>
</dbReference>
<protein>
    <submittedName>
        <fullName evidence="4">Type II and III secretion system protein family protein</fullName>
    </submittedName>
</protein>
<evidence type="ECO:0000259" key="3">
    <source>
        <dbReference type="Pfam" id="PF13629"/>
    </source>
</evidence>
<evidence type="ECO:0000256" key="1">
    <source>
        <dbReference type="RuleBase" id="RU004003"/>
    </source>
</evidence>
<comment type="similarity">
    <text evidence="1">Belongs to the bacterial secretin family.</text>
</comment>
<feature type="domain" description="Pilus formation protein N-terminal" evidence="3">
    <location>
        <begin position="31"/>
        <end position="98"/>
    </location>
</feature>
<dbReference type="Proteomes" id="UP000664414">
    <property type="component" value="Unassembled WGS sequence"/>
</dbReference>
<dbReference type="PRINTS" id="PR00811">
    <property type="entry name" value="BCTERIALGSPD"/>
</dbReference>
<dbReference type="GO" id="GO:0015627">
    <property type="term" value="C:type II protein secretion system complex"/>
    <property type="evidence" value="ECO:0007669"/>
    <property type="project" value="TreeGrafter"/>
</dbReference>
<evidence type="ECO:0000313" key="4">
    <source>
        <dbReference type="EMBL" id="MBN9412852.1"/>
    </source>
</evidence>
<accession>A0A8J7TU60</accession>
<gene>
    <name evidence="4" type="ORF">J0H12_02850</name>
</gene>
<name>A0A8J7TU60_9PROT</name>
<dbReference type="GO" id="GO:0009306">
    <property type="term" value="P:protein secretion"/>
    <property type="evidence" value="ECO:0007669"/>
    <property type="project" value="InterPro"/>
</dbReference>
<evidence type="ECO:0000259" key="2">
    <source>
        <dbReference type="Pfam" id="PF00263"/>
    </source>
</evidence>
<dbReference type="EMBL" id="JAFKGL010000013">
    <property type="protein sequence ID" value="MBN9412852.1"/>
    <property type="molecule type" value="Genomic_DNA"/>
</dbReference>
<dbReference type="InterPro" id="IPR001775">
    <property type="entry name" value="GspD/PilQ"/>
</dbReference>
<feature type="domain" description="Type II/III secretion system secretin-like" evidence="2">
    <location>
        <begin position="243"/>
        <end position="409"/>
    </location>
</feature>
<dbReference type="InterPro" id="IPR004846">
    <property type="entry name" value="T2SS/T3SS_dom"/>
</dbReference>
<dbReference type="AlphaFoldDB" id="A0A8J7TU60"/>
<comment type="caution">
    <text evidence="4">The sequence shown here is derived from an EMBL/GenBank/DDBJ whole genome shotgun (WGS) entry which is preliminary data.</text>
</comment>
<proteinExistence type="inferred from homology"/>
<dbReference type="InterPro" id="IPR050810">
    <property type="entry name" value="Bact_Secretion_Sys_Channel"/>
</dbReference>
<dbReference type="Pfam" id="PF13629">
    <property type="entry name" value="T2SS-T3SS_pil_N"/>
    <property type="match status" value="1"/>
</dbReference>
<dbReference type="PANTHER" id="PTHR30332:SF17">
    <property type="entry name" value="TYPE IV PILIATION SYSTEM PROTEIN DR_0774-RELATED"/>
    <property type="match status" value="1"/>
</dbReference>
<reference evidence="4" key="1">
    <citation type="submission" date="2021-02" db="EMBL/GenBank/DDBJ databases">
        <title>Thiocyanate and organic carbon inputs drive convergent selection for specific autotrophic Afipia and Thiobacillus strains within complex microbiomes.</title>
        <authorList>
            <person name="Huddy R.J."/>
            <person name="Sachdeva R."/>
            <person name="Kadzinga F."/>
            <person name="Kantor R.S."/>
            <person name="Harrison S.T.L."/>
            <person name="Banfield J.F."/>
        </authorList>
    </citation>
    <scope>NUCLEOTIDE SEQUENCE</scope>
    <source>
        <strain evidence="4">SCN18_10_11_15_R4_P_38_20</strain>
    </source>
</reference>
<dbReference type="PROSITE" id="PS00875">
    <property type="entry name" value="T2SP_D"/>
    <property type="match status" value="1"/>
</dbReference>
<dbReference type="PANTHER" id="PTHR30332">
    <property type="entry name" value="PROBABLE GENERAL SECRETION PATHWAY PROTEIN D"/>
    <property type="match status" value="1"/>
</dbReference>
<sequence>MYHLIKAKTKLFIYIVGFTFFINNVYAIKEMIIEQNVAETIHLEDQVTEVFVANPEIADVQLNNPRVAYVFGNKPGVTTIFATNKEGKLILQLQLKVTHNLAQLNQTLKALYPYEDIQTISTPGGVVLNGKISTPETAKKIVDVAAKHIGTKDNIINNLQIGTKTQVLLKVKIAEVRRSTLNKLNINWSSAINSPAHFTYGLMTGRAPIVNGVFDRNNGIPQLSSVGAGFNDGVSNFSALIDALDQEGLGTILAEPNLIAVSGETASFLAGGEFPFPVPQDTNITIEFKQFGISLAFTPTVLSGNSINLRVRPEVSELDDSNALAIPVGTSSAPVRVPALKTRRAETSVELGSGQSLAIAGLITASTANAYSQLPGFGDIPVLGALFRSTDFKREQSELVIIVTPYIVEPNSDPKALQLPTDGIKYASNLETLFMKRLNRKNVRPDQDGKEISEHQLFGVAGFNVE</sequence>
<organism evidence="4 5">
    <name type="scientific">Candidatus Paracaedimonas acanthamoebae</name>
    <dbReference type="NCBI Taxonomy" id="244581"/>
    <lineage>
        <taxon>Bacteria</taxon>
        <taxon>Pseudomonadati</taxon>
        <taxon>Pseudomonadota</taxon>
        <taxon>Alphaproteobacteria</taxon>
        <taxon>Holosporales</taxon>
        <taxon>Caedimonadaceae</taxon>
        <taxon>Candidatus Paracaedimonas</taxon>
    </lineage>
</organism>
<dbReference type="InterPro" id="IPR004845">
    <property type="entry name" value="T2SS_GspD_CS"/>
</dbReference>
<dbReference type="Pfam" id="PF00263">
    <property type="entry name" value="Secretin"/>
    <property type="match status" value="1"/>
</dbReference>